<evidence type="ECO:0000256" key="3">
    <source>
        <dbReference type="ARBA" id="ARBA00022989"/>
    </source>
</evidence>
<dbReference type="OrthoDB" id="3529975at2759"/>
<dbReference type="InterPro" id="IPR052337">
    <property type="entry name" value="SAT4-like"/>
</dbReference>
<evidence type="ECO:0000256" key="1">
    <source>
        <dbReference type="ARBA" id="ARBA00004141"/>
    </source>
</evidence>
<proteinExistence type="inferred from homology"/>
<dbReference type="AlphaFoldDB" id="A0A1G4BDC4"/>
<name>A0A1G4BDC4_9PEZI</name>
<comment type="caution">
    <text evidence="9">The sequence shown here is derived from an EMBL/GenBank/DDBJ whole genome shotgun (WGS) entry which is preliminary data.</text>
</comment>
<evidence type="ECO:0000256" key="5">
    <source>
        <dbReference type="ARBA" id="ARBA00038359"/>
    </source>
</evidence>
<dbReference type="PANTHER" id="PTHR33048:SF47">
    <property type="entry name" value="INTEGRAL MEMBRANE PROTEIN-RELATED"/>
    <property type="match status" value="1"/>
</dbReference>
<evidence type="ECO:0000313" key="9">
    <source>
        <dbReference type="EMBL" id="OHE99332.1"/>
    </source>
</evidence>
<keyword evidence="10" id="KW-1185">Reference proteome</keyword>
<protein>
    <recommendedName>
        <fullName evidence="8">Rhodopsin domain-containing protein</fullName>
    </recommendedName>
</protein>
<dbReference type="GeneID" id="34558526"/>
<evidence type="ECO:0000256" key="2">
    <source>
        <dbReference type="ARBA" id="ARBA00022692"/>
    </source>
</evidence>
<comment type="similarity">
    <text evidence="5">Belongs to the SAT4 family.</text>
</comment>
<dbReference type="PANTHER" id="PTHR33048">
    <property type="entry name" value="PTH11-LIKE INTEGRAL MEMBRANE PROTEIN (AFU_ORTHOLOGUE AFUA_5G11245)"/>
    <property type="match status" value="1"/>
</dbReference>
<accession>A0A1G4BDC4</accession>
<evidence type="ECO:0000256" key="6">
    <source>
        <dbReference type="SAM" id="MobiDB-lite"/>
    </source>
</evidence>
<keyword evidence="2 7" id="KW-0812">Transmembrane</keyword>
<sequence>MPIRTVWQLQMRQTERLAVIACFAIGLTCCVIGIFRFWQLLVVNIGGNLTGTSLTTFMFCTVELMLGGLCTNVPTLQSFYVQWRAKRRASELEDANSQSEFKRLQIVQSQGQPKSGQPD</sequence>
<dbReference type="Pfam" id="PF20684">
    <property type="entry name" value="Fung_rhodopsin"/>
    <property type="match status" value="1"/>
</dbReference>
<evidence type="ECO:0000256" key="7">
    <source>
        <dbReference type="SAM" id="Phobius"/>
    </source>
</evidence>
<comment type="subcellular location">
    <subcellularLocation>
        <location evidence="1">Membrane</location>
        <topology evidence="1">Multi-pass membrane protein</topology>
    </subcellularLocation>
</comment>
<feature type="domain" description="Rhodopsin" evidence="8">
    <location>
        <begin position="1"/>
        <end position="80"/>
    </location>
</feature>
<dbReference type="GO" id="GO:0016020">
    <property type="term" value="C:membrane"/>
    <property type="evidence" value="ECO:0007669"/>
    <property type="project" value="UniProtKB-SubCell"/>
</dbReference>
<dbReference type="Proteomes" id="UP000176998">
    <property type="component" value="Unassembled WGS sequence"/>
</dbReference>
<feature type="compositionally biased region" description="Polar residues" evidence="6">
    <location>
        <begin position="106"/>
        <end position="119"/>
    </location>
</feature>
<dbReference type="EMBL" id="MJBS01000037">
    <property type="protein sequence ID" value="OHE99332.1"/>
    <property type="molecule type" value="Genomic_DNA"/>
</dbReference>
<evidence type="ECO:0000313" key="10">
    <source>
        <dbReference type="Proteomes" id="UP000176998"/>
    </source>
</evidence>
<organism evidence="9 10">
    <name type="scientific">Colletotrichum orchidophilum</name>
    <dbReference type="NCBI Taxonomy" id="1209926"/>
    <lineage>
        <taxon>Eukaryota</taxon>
        <taxon>Fungi</taxon>
        <taxon>Dikarya</taxon>
        <taxon>Ascomycota</taxon>
        <taxon>Pezizomycotina</taxon>
        <taxon>Sordariomycetes</taxon>
        <taxon>Hypocreomycetidae</taxon>
        <taxon>Glomerellales</taxon>
        <taxon>Glomerellaceae</taxon>
        <taxon>Colletotrichum</taxon>
    </lineage>
</organism>
<keyword evidence="4 7" id="KW-0472">Membrane</keyword>
<evidence type="ECO:0000259" key="8">
    <source>
        <dbReference type="Pfam" id="PF20684"/>
    </source>
</evidence>
<keyword evidence="3 7" id="KW-1133">Transmembrane helix</keyword>
<feature type="transmembrane region" description="Helical" evidence="7">
    <location>
        <begin position="17"/>
        <end position="36"/>
    </location>
</feature>
<dbReference type="InterPro" id="IPR049326">
    <property type="entry name" value="Rhodopsin_dom_fungi"/>
</dbReference>
<evidence type="ECO:0000256" key="4">
    <source>
        <dbReference type="ARBA" id="ARBA00023136"/>
    </source>
</evidence>
<reference evidence="9 10" key="1">
    <citation type="submission" date="2016-09" db="EMBL/GenBank/DDBJ databases">
        <authorList>
            <person name="Capua I."/>
            <person name="De Benedictis P."/>
            <person name="Joannis T."/>
            <person name="Lombin L.H."/>
            <person name="Cattoli G."/>
        </authorList>
    </citation>
    <scope>NUCLEOTIDE SEQUENCE [LARGE SCALE GENOMIC DNA]</scope>
    <source>
        <strain evidence="9 10">IMI 309357</strain>
    </source>
</reference>
<feature type="region of interest" description="Disordered" evidence="6">
    <location>
        <begin position="92"/>
        <end position="119"/>
    </location>
</feature>
<feature type="transmembrane region" description="Helical" evidence="7">
    <location>
        <begin position="56"/>
        <end position="81"/>
    </location>
</feature>
<gene>
    <name evidence="9" type="ORF">CORC01_05373</name>
</gene>
<dbReference type="RefSeq" id="XP_022476481.1">
    <property type="nucleotide sequence ID" value="XM_022617016.1"/>
</dbReference>